<accession>A0AAD4XUY5</accession>
<dbReference type="Gene3D" id="2.60.20.30">
    <property type="match status" value="1"/>
</dbReference>
<sequence length="107" mass="12136">MVTNYKNSSTLVSFFTILMFVCLITDYASASSFKVWEGPGCTGHFRTFHGCGCADVPHGFHGGYEFDYTGESITFYNNHGCHDVHDRFDHDVHKCHKFGFKSVKIHC</sequence>
<keyword evidence="1" id="KW-0732">Signal</keyword>
<protein>
    <submittedName>
        <fullName evidence="2">Uncharacterized protein</fullName>
    </submittedName>
</protein>
<dbReference type="InterPro" id="IPR011024">
    <property type="entry name" value="G_crystallin-like"/>
</dbReference>
<gene>
    <name evidence="2" type="ORF">MKW98_031767</name>
</gene>
<dbReference type="GO" id="GO:0045926">
    <property type="term" value="P:negative regulation of growth"/>
    <property type="evidence" value="ECO:0007669"/>
    <property type="project" value="InterPro"/>
</dbReference>
<dbReference type="EMBL" id="JAJJMB010003423">
    <property type="protein sequence ID" value="KAI3947546.1"/>
    <property type="molecule type" value="Genomic_DNA"/>
</dbReference>
<dbReference type="AlphaFoldDB" id="A0AAD4XUY5"/>
<dbReference type="SUPFAM" id="SSF49695">
    <property type="entry name" value="gamma-Crystallin-like"/>
    <property type="match status" value="1"/>
</dbReference>
<dbReference type="GO" id="GO:0006952">
    <property type="term" value="P:defense response"/>
    <property type="evidence" value="ECO:0007669"/>
    <property type="project" value="InterPro"/>
</dbReference>
<evidence type="ECO:0000313" key="3">
    <source>
        <dbReference type="Proteomes" id="UP001202328"/>
    </source>
</evidence>
<organism evidence="2 3">
    <name type="scientific">Papaver atlanticum</name>
    <dbReference type="NCBI Taxonomy" id="357466"/>
    <lineage>
        <taxon>Eukaryota</taxon>
        <taxon>Viridiplantae</taxon>
        <taxon>Streptophyta</taxon>
        <taxon>Embryophyta</taxon>
        <taxon>Tracheophyta</taxon>
        <taxon>Spermatophyta</taxon>
        <taxon>Magnoliopsida</taxon>
        <taxon>Ranunculales</taxon>
        <taxon>Papaveraceae</taxon>
        <taxon>Papaveroideae</taxon>
        <taxon>Papaver</taxon>
    </lineage>
</organism>
<dbReference type="InterPro" id="IPR015201">
    <property type="entry name" value="Antimicrobial_MiAMP1"/>
</dbReference>
<evidence type="ECO:0000256" key="1">
    <source>
        <dbReference type="SAM" id="SignalP"/>
    </source>
</evidence>
<dbReference type="Pfam" id="PF09117">
    <property type="entry name" value="MiAMP1"/>
    <property type="match status" value="1"/>
</dbReference>
<comment type="caution">
    <text evidence="2">The sequence shown here is derived from an EMBL/GenBank/DDBJ whole genome shotgun (WGS) entry which is preliminary data.</text>
</comment>
<proteinExistence type="predicted"/>
<dbReference type="Proteomes" id="UP001202328">
    <property type="component" value="Unassembled WGS sequence"/>
</dbReference>
<reference evidence="2" key="1">
    <citation type="submission" date="2022-04" db="EMBL/GenBank/DDBJ databases">
        <title>A functionally conserved STORR gene fusion in Papaver species that diverged 16.8 million years ago.</title>
        <authorList>
            <person name="Catania T."/>
        </authorList>
    </citation>
    <scope>NUCLEOTIDE SEQUENCE</scope>
    <source>
        <strain evidence="2">S-188037</strain>
    </source>
</reference>
<feature type="chain" id="PRO_5042167894" evidence="1">
    <location>
        <begin position="31"/>
        <end position="107"/>
    </location>
</feature>
<keyword evidence="3" id="KW-1185">Reference proteome</keyword>
<feature type="signal peptide" evidence="1">
    <location>
        <begin position="1"/>
        <end position="30"/>
    </location>
</feature>
<dbReference type="InterPro" id="IPR015791">
    <property type="entry name" value="Antimic/Inh_G_crystallin-like"/>
</dbReference>
<name>A0AAD4XUY5_9MAGN</name>
<evidence type="ECO:0000313" key="2">
    <source>
        <dbReference type="EMBL" id="KAI3947546.1"/>
    </source>
</evidence>